<evidence type="ECO:0000313" key="1">
    <source>
        <dbReference type="EMBL" id="CAL1288286.1"/>
    </source>
</evidence>
<proteinExistence type="predicted"/>
<gene>
    <name evidence="1" type="ORF">LARSCL_LOCUS15262</name>
</gene>
<reference evidence="1 2" key="1">
    <citation type="submission" date="2024-04" db="EMBL/GenBank/DDBJ databases">
        <authorList>
            <person name="Rising A."/>
            <person name="Reimegard J."/>
            <person name="Sonavane S."/>
            <person name="Akerstrom W."/>
            <person name="Nylinder S."/>
            <person name="Hedman E."/>
            <person name="Kallberg Y."/>
        </authorList>
    </citation>
    <scope>NUCLEOTIDE SEQUENCE [LARGE SCALE GENOMIC DNA]</scope>
</reference>
<evidence type="ECO:0000313" key="2">
    <source>
        <dbReference type="Proteomes" id="UP001497382"/>
    </source>
</evidence>
<accession>A0AAV2AW93</accession>
<comment type="caution">
    <text evidence="1">The sequence shown here is derived from an EMBL/GenBank/DDBJ whole genome shotgun (WGS) entry which is preliminary data.</text>
</comment>
<protein>
    <submittedName>
        <fullName evidence="1">Uncharacterized protein</fullName>
    </submittedName>
</protein>
<name>A0AAV2AW93_9ARAC</name>
<keyword evidence="2" id="KW-1185">Reference proteome</keyword>
<sequence>MGEKSGTSCKQHVASSIVREKRAVLKFDSDHLLEFGEIMAGVNEVCEMKPMTNLIKKHVYKLRCPCLEGLSCVSSKGGLVGKLAGKCQQESGEEPAEE</sequence>
<dbReference type="Gene3D" id="2.10.80.10">
    <property type="entry name" value="Lipase, subunit A"/>
    <property type="match status" value="1"/>
</dbReference>
<organism evidence="1 2">
    <name type="scientific">Larinioides sclopetarius</name>
    <dbReference type="NCBI Taxonomy" id="280406"/>
    <lineage>
        <taxon>Eukaryota</taxon>
        <taxon>Metazoa</taxon>
        <taxon>Ecdysozoa</taxon>
        <taxon>Arthropoda</taxon>
        <taxon>Chelicerata</taxon>
        <taxon>Arachnida</taxon>
        <taxon>Araneae</taxon>
        <taxon>Araneomorphae</taxon>
        <taxon>Entelegynae</taxon>
        <taxon>Araneoidea</taxon>
        <taxon>Araneidae</taxon>
        <taxon>Larinioides</taxon>
    </lineage>
</organism>
<dbReference type="EMBL" id="CAXIEN010000229">
    <property type="protein sequence ID" value="CAL1288286.1"/>
    <property type="molecule type" value="Genomic_DNA"/>
</dbReference>
<dbReference type="Proteomes" id="UP001497382">
    <property type="component" value="Unassembled WGS sequence"/>
</dbReference>
<dbReference type="AlphaFoldDB" id="A0AAV2AW93"/>